<evidence type="ECO:0000313" key="8">
    <source>
        <dbReference type="EMBL" id="MFC7274600.1"/>
    </source>
</evidence>
<feature type="domain" description="PLD phosphodiesterase" evidence="7">
    <location>
        <begin position="447"/>
        <end position="478"/>
    </location>
</feature>
<dbReference type="InterPro" id="IPR001736">
    <property type="entry name" value="PLipase_D/transphosphatidylase"/>
</dbReference>
<dbReference type="InterPro" id="IPR025202">
    <property type="entry name" value="PLD-like_dom"/>
</dbReference>
<gene>
    <name evidence="8" type="ORF">ACFQS1_11460</name>
</gene>
<keyword evidence="6" id="KW-0443">Lipid metabolism</keyword>
<comment type="caution">
    <text evidence="8">The sequence shown here is derived from an EMBL/GenBank/DDBJ whole genome shotgun (WGS) entry which is preliminary data.</text>
</comment>
<dbReference type="PANTHER" id="PTHR43856:SF1">
    <property type="entry name" value="MITOCHONDRIAL CARDIOLIPIN HYDROLASE"/>
    <property type="match status" value="1"/>
</dbReference>
<protein>
    <recommendedName>
        <fullName evidence="3">phospholipase D</fullName>
        <ecNumber evidence="3">3.1.4.4</ecNumber>
    </recommendedName>
</protein>
<dbReference type="SUPFAM" id="SSF56024">
    <property type="entry name" value="Phospholipase D/nuclease"/>
    <property type="match status" value="2"/>
</dbReference>
<evidence type="ECO:0000256" key="3">
    <source>
        <dbReference type="ARBA" id="ARBA00012027"/>
    </source>
</evidence>
<dbReference type="RefSeq" id="WP_378966738.1">
    <property type="nucleotide sequence ID" value="NZ_JBHTBJ010000006.1"/>
</dbReference>
<evidence type="ECO:0000256" key="1">
    <source>
        <dbReference type="ARBA" id="ARBA00000798"/>
    </source>
</evidence>
<proteinExistence type="inferred from homology"/>
<name>A0ABW2HNA7_9ACTN</name>
<sequence>MKVRVYHNGDDVFIAWKPDGFIADCRGFGLLRRRNGVEEVVSTWVGFEGERVADGERRASTNWPIQKYQWTDFMADPGDELAYRVLPMVGPDKDNLRPDTDNASDWTEPVVLSHAVSPGIEVLFNRGIVASQWVSRRLGVTGHDLQNEYLDRMIATPGDKLREYLAGPLGDRLFGLLAEAATAGRTVHAALYELDDPQLTGALVRLGARAHVVLANGSVDKKGQDQNAEGRAALAAGQVDVYDRMTAPRALGHNKFLVIGDDDGTPRWVWTGSQNWTMTGLCTQANNSVLIDDPRLAAEYRAQWDLLREAGAATPASLRQANTAPRDQQVGKAGVRLWFTPTIEHADLVDARKIVAGAQQAVLFLMFNPGPRESLLNAILDLARSPHAGKRLYFRGVLNQDPSTKPNPVGLFDQSNREYADYDVVLPAAIDQATEFFRAELKKLDRAFAMVHSKVIVVDPFGDRPAVITGSHNLGPRASGTNDENLLVIRDAPGVAGAYATNIMSVYNQYRWRFRRQIQPAAKRWKGLVDRDSWQNWYLKEGGPARREIDFWVGAGG</sequence>
<dbReference type="EC" id="3.1.4.4" evidence="3"/>
<dbReference type="Pfam" id="PF13091">
    <property type="entry name" value="PLDc_2"/>
    <property type="match status" value="2"/>
</dbReference>
<evidence type="ECO:0000256" key="2">
    <source>
        <dbReference type="ARBA" id="ARBA00008664"/>
    </source>
</evidence>
<evidence type="ECO:0000313" key="9">
    <source>
        <dbReference type="Proteomes" id="UP001596548"/>
    </source>
</evidence>
<keyword evidence="5" id="KW-0442">Lipid degradation</keyword>
<comment type="similarity">
    <text evidence="2">Belongs to the phospholipase D family.</text>
</comment>
<evidence type="ECO:0000256" key="5">
    <source>
        <dbReference type="ARBA" id="ARBA00022963"/>
    </source>
</evidence>
<evidence type="ECO:0000259" key="7">
    <source>
        <dbReference type="PROSITE" id="PS50035"/>
    </source>
</evidence>
<evidence type="ECO:0000256" key="6">
    <source>
        <dbReference type="ARBA" id="ARBA00023098"/>
    </source>
</evidence>
<dbReference type="Gene3D" id="3.30.870.10">
    <property type="entry name" value="Endonuclease Chain A"/>
    <property type="match status" value="2"/>
</dbReference>
<reference evidence="9" key="1">
    <citation type="journal article" date="2019" name="Int. J. Syst. Evol. Microbiol.">
        <title>The Global Catalogue of Microorganisms (GCM) 10K type strain sequencing project: providing services to taxonomists for standard genome sequencing and annotation.</title>
        <authorList>
            <consortium name="The Broad Institute Genomics Platform"/>
            <consortium name="The Broad Institute Genome Sequencing Center for Infectious Disease"/>
            <person name="Wu L."/>
            <person name="Ma J."/>
        </authorList>
    </citation>
    <scope>NUCLEOTIDE SEQUENCE [LARGE SCALE GENOMIC DNA]</scope>
    <source>
        <strain evidence="9">XZYJT-10</strain>
    </source>
</reference>
<keyword evidence="4" id="KW-0378">Hydrolase</keyword>
<keyword evidence="9" id="KW-1185">Reference proteome</keyword>
<comment type="catalytic activity">
    <reaction evidence="1">
        <text>a 1,2-diacyl-sn-glycero-3-phosphocholine + H2O = a 1,2-diacyl-sn-glycero-3-phosphate + choline + H(+)</text>
        <dbReference type="Rhea" id="RHEA:14445"/>
        <dbReference type="ChEBI" id="CHEBI:15354"/>
        <dbReference type="ChEBI" id="CHEBI:15377"/>
        <dbReference type="ChEBI" id="CHEBI:15378"/>
        <dbReference type="ChEBI" id="CHEBI:57643"/>
        <dbReference type="ChEBI" id="CHEBI:58608"/>
        <dbReference type="EC" id="3.1.4.4"/>
    </reaction>
</comment>
<evidence type="ECO:0000256" key="4">
    <source>
        <dbReference type="ARBA" id="ARBA00022801"/>
    </source>
</evidence>
<dbReference type="InterPro" id="IPR051406">
    <property type="entry name" value="PLD_domain"/>
</dbReference>
<organism evidence="8 9">
    <name type="scientific">Paractinoplanes rhizophilus</name>
    <dbReference type="NCBI Taxonomy" id="1416877"/>
    <lineage>
        <taxon>Bacteria</taxon>
        <taxon>Bacillati</taxon>
        <taxon>Actinomycetota</taxon>
        <taxon>Actinomycetes</taxon>
        <taxon>Micromonosporales</taxon>
        <taxon>Micromonosporaceae</taxon>
        <taxon>Paractinoplanes</taxon>
    </lineage>
</organism>
<dbReference type="PROSITE" id="PS50035">
    <property type="entry name" value="PLD"/>
    <property type="match status" value="1"/>
</dbReference>
<dbReference type="PANTHER" id="PTHR43856">
    <property type="entry name" value="CARDIOLIPIN HYDROLASE"/>
    <property type="match status" value="1"/>
</dbReference>
<accession>A0ABW2HNA7</accession>
<dbReference type="Proteomes" id="UP001596548">
    <property type="component" value="Unassembled WGS sequence"/>
</dbReference>
<dbReference type="EMBL" id="JBHTBJ010000006">
    <property type="protein sequence ID" value="MFC7274600.1"/>
    <property type="molecule type" value="Genomic_DNA"/>
</dbReference>